<dbReference type="Proteomes" id="UP000799291">
    <property type="component" value="Unassembled WGS sequence"/>
</dbReference>
<feature type="compositionally biased region" description="Polar residues" evidence="1">
    <location>
        <begin position="349"/>
        <end position="358"/>
    </location>
</feature>
<feature type="region of interest" description="Disordered" evidence="1">
    <location>
        <begin position="1"/>
        <end position="43"/>
    </location>
</feature>
<sequence length="520" mass="57413">MGSLGNDKGIETSVTVSADTPRSATAKDESIRPLRPVEAIEGHGPEAEFPKLKLRLRNLAPKITNTSTDEIPDAAITDPAGDHQTGCMPSRVMDEPSGQHESSLHWTHTTPTTEASTPPSQPAVKPGSASNPIDVDTLKTPSPHKFLLDRPIGYFAPLPLGYRPSRPKLAPKLYTPNGAVIDPSMIRGHQSHDIYQILATRKVPTPHGLTFTRPQIGPAVTPPKALAAASRFQGPHSNGPANIPPQHQPYPTILPHHPSRPHNPYPTFYQTPANGYSIFPIQDETLLRKRAVQYILNHSRPRPRKRRLSDDPDETSSSEYESTPSDANTKRARKTTRTPTKIPPPDFPATNTPSTGASEENMFDRNLKLTEMVEHMQLVTSLLMMYPYSGDQKGLREDISMLATVTDKRLQAWLSAEAELEVETRERRRTTVTTPTPSPCNAPVMHGMNIPSWHGRAQTRVVVLMEDTIRKQQEEREKRTKETELRRYLSGESNVWGKSEEQVDAGGEVAGPPVDSGVAP</sequence>
<feature type="region of interest" description="Disordered" evidence="1">
    <location>
        <begin position="298"/>
        <end position="359"/>
    </location>
</feature>
<keyword evidence="3" id="KW-1185">Reference proteome</keyword>
<feature type="region of interest" description="Disordered" evidence="1">
    <location>
        <begin position="424"/>
        <end position="445"/>
    </location>
</feature>
<protein>
    <submittedName>
        <fullName evidence="2">Uncharacterized protein</fullName>
    </submittedName>
</protein>
<feature type="compositionally biased region" description="Low complexity" evidence="1">
    <location>
        <begin position="317"/>
        <end position="326"/>
    </location>
</feature>
<feature type="compositionally biased region" description="Low complexity" evidence="1">
    <location>
        <begin position="104"/>
        <end position="118"/>
    </location>
</feature>
<dbReference type="OrthoDB" id="3690573at2759"/>
<evidence type="ECO:0000313" key="2">
    <source>
        <dbReference type="EMBL" id="KAF2683619.1"/>
    </source>
</evidence>
<accession>A0A6G1J0F3</accession>
<name>A0A6G1J0F3_9PLEO</name>
<organism evidence="2 3">
    <name type="scientific">Lentithecium fluviatile CBS 122367</name>
    <dbReference type="NCBI Taxonomy" id="1168545"/>
    <lineage>
        <taxon>Eukaryota</taxon>
        <taxon>Fungi</taxon>
        <taxon>Dikarya</taxon>
        <taxon>Ascomycota</taxon>
        <taxon>Pezizomycotina</taxon>
        <taxon>Dothideomycetes</taxon>
        <taxon>Pleosporomycetidae</taxon>
        <taxon>Pleosporales</taxon>
        <taxon>Massarineae</taxon>
        <taxon>Lentitheciaceae</taxon>
        <taxon>Lentithecium</taxon>
    </lineage>
</organism>
<dbReference type="AlphaFoldDB" id="A0A6G1J0F3"/>
<proteinExistence type="predicted"/>
<feature type="compositionally biased region" description="Polar residues" evidence="1">
    <location>
        <begin position="12"/>
        <end position="23"/>
    </location>
</feature>
<feature type="region of interest" description="Disordered" evidence="1">
    <location>
        <begin position="473"/>
        <end position="520"/>
    </location>
</feature>
<evidence type="ECO:0000313" key="3">
    <source>
        <dbReference type="Proteomes" id="UP000799291"/>
    </source>
</evidence>
<feature type="compositionally biased region" description="Basic and acidic residues" evidence="1">
    <location>
        <begin position="473"/>
        <end position="489"/>
    </location>
</feature>
<feature type="region of interest" description="Disordered" evidence="1">
    <location>
        <begin position="65"/>
        <end position="134"/>
    </location>
</feature>
<gene>
    <name evidence="2" type="ORF">K458DRAFT_389535</name>
</gene>
<reference evidence="2" key="1">
    <citation type="journal article" date="2020" name="Stud. Mycol.">
        <title>101 Dothideomycetes genomes: a test case for predicting lifestyles and emergence of pathogens.</title>
        <authorList>
            <person name="Haridas S."/>
            <person name="Albert R."/>
            <person name="Binder M."/>
            <person name="Bloem J."/>
            <person name="Labutti K."/>
            <person name="Salamov A."/>
            <person name="Andreopoulos B."/>
            <person name="Baker S."/>
            <person name="Barry K."/>
            <person name="Bills G."/>
            <person name="Bluhm B."/>
            <person name="Cannon C."/>
            <person name="Castanera R."/>
            <person name="Culley D."/>
            <person name="Daum C."/>
            <person name="Ezra D."/>
            <person name="Gonzalez J."/>
            <person name="Henrissat B."/>
            <person name="Kuo A."/>
            <person name="Liang C."/>
            <person name="Lipzen A."/>
            <person name="Lutzoni F."/>
            <person name="Magnuson J."/>
            <person name="Mondo S."/>
            <person name="Nolan M."/>
            <person name="Ohm R."/>
            <person name="Pangilinan J."/>
            <person name="Park H.-J."/>
            <person name="Ramirez L."/>
            <person name="Alfaro M."/>
            <person name="Sun H."/>
            <person name="Tritt A."/>
            <person name="Yoshinaga Y."/>
            <person name="Zwiers L.-H."/>
            <person name="Turgeon B."/>
            <person name="Goodwin S."/>
            <person name="Spatafora J."/>
            <person name="Crous P."/>
            <person name="Grigoriev I."/>
        </authorList>
    </citation>
    <scope>NUCLEOTIDE SEQUENCE</scope>
    <source>
        <strain evidence="2">CBS 122367</strain>
    </source>
</reference>
<evidence type="ECO:0000256" key="1">
    <source>
        <dbReference type="SAM" id="MobiDB-lite"/>
    </source>
</evidence>
<dbReference type="EMBL" id="MU005583">
    <property type="protein sequence ID" value="KAF2683619.1"/>
    <property type="molecule type" value="Genomic_DNA"/>
</dbReference>